<feature type="region of interest" description="Disordered" evidence="1">
    <location>
        <begin position="228"/>
        <end position="247"/>
    </location>
</feature>
<feature type="region of interest" description="Disordered" evidence="1">
    <location>
        <begin position="994"/>
        <end position="1015"/>
    </location>
</feature>
<evidence type="ECO:0000256" key="2">
    <source>
        <dbReference type="SAM" id="SignalP"/>
    </source>
</evidence>
<dbReference type="RefSeq" id="XP_009493818.1">
    <property type="nucleotide sequence ID" value="XM_009495543.1"/>
</dbReference>
<evidence type="ECO:0000313" key="3">
    <source>
        <dbReference type="EMBL" id="KCV72240.1"/>
    </source>
</evidence>
<feature type="region of interest" description="Disordered" evidence="1">
    <location>
        <begin position="415"/>
        <end position="479"/>
    </location>
</feature>
<keyword evidence="4" id="KW-1185">Reference proteome</keyword>
<evidence type="ECO:0000256" key="1">
    <source>
        <dbReference type="SAM" id="MobiDB-lite"/>
    </source>
</evidence>
<protein>
    <submittedName>
        <fullName evidence="3">Uncharacterized protein</fullName>
    </submittedName>
</protein>
<accession>A0A058ZCV2</accession>
<dbReference type="GeneID" id="20526365"/>
<proteinExistence type="predicted"/>
<reference evidence="3" key="1">
    <citation type="submission" date="2013-04" db="EMBL/GenBank/DDBJ databases">
        <title>The Genome Sequence of Fonticula alba ATCC 38817.</title>
        <authorList>
            <consortium name="The Broad Institute Genomics Platform"/>
            <person name="Russ C."/>
            <person name="Cuomo C."/>
            <person name="Burger G."/>
            <person name="Gray M.W."/>
            <person name="Holland P.W.H."/>
            <person name="King N."/>
            <person name="Lang F.B.F."/>
            <person name="Roger A.J."/>
            <person name="Ruiz-Trillo I."/>
            <person name="Brown M."/>
            <person name="Walker B."/>
            <person name="Young S."/>
            <person name="Zeng Q."/>
            <person name="Gargeya S."/>
            <person name="Fitzgerald M."/>
            <person name="Haas B."/>
            <person name="Abouelleil A."/>
            <person name="Allen A.W."/>
            <person name="Alvarado L."/>
            <person name="Arachchi H.M."/>
            <person name="Berlin A.M."/>
            <person name="Chapman S.B."/>
            <person name="Gainer-Dewar J."/>
            <person name="Goldberg J."/>
            <person name="Griggs A."/>
            <person name="Gujja S."/>
            <person name="Hansen M."/>
            <person name="Howarth C."/>
            <person name="Imamovic A."/>
            <person name="Ireland A."/>
            <person name="Larimer J."/>
            <person name="McCowan C."/>
            <person name="Murphy C."/>
            <person name="Pearson M."/>
            <person name="Poon T.W."/>
            <person name="Priest M."/>
            <person name="Roberts A."/>
            <person name="Saif S."/>
            <person name="Shea T."/>
            <person name="Sisk P."/>
            <person name="Sykes S."/>
            <person name="Wortman J."/>
            <person name="Nusbaum C."/>
            <person name="Birren B."/>
        </authorList>
    </citation>
    <scope>NUCLEOTIDE SEQUENCE [LARGE SCALE GENOMIC DNA]</scope>
    <source>
        <strain evidence="3">ATCC 38817</strain>
    </source>
</reference>
<sequence>MPAPGHAQGARPIVAFLVLFTAAVAAVASSTHSRSLAAEHMMGPAAATTATAAALVPGARLAAPEGVCPAAKAEALLADQWWCPAAAPVVLSHAGPHSHGPHPDEVPWPMVDHQRWRAAMHTSLQAFLADRLAGTPASERLRRLRIEDVDFAEQPAEAQDSRCRALFAAQADLADRCERLSQLLLQQVRLLGPAEGALGALPEMFLPSAADGLVVLLREGLGTLLRGGPDAGAGPGPGRAAGHGDVPLEQPDLAMAATPVMPGSPAAAAAAAAAVSPIGDLFGSEAECPIARAAHAGPGRHYFGPPDNVCMPAGGPGSPAASAAPAAAAPRDPFLHSAWRSSGRSQFRPFLHDGLQVLDTEARRLLFRLAPADGILLPLRRAPEMYSPLRRAVRTRGSAAGQGAASLVRLIRPAPGARPQDDAQQPGACHPPAAGPRHAHGHQGWTPVHPLMAAAPPTTPADSPACVQPPASGDPPRPRTRLAVARPTWLGTALSLPLTEAEIAEAESSFTIRLVRRLVDLALGRLRRPLSAEGVLLVPPSGGRLQPARLLASAVGRPSGDHRIEEMLAPARAPAKGRGAVPPAGALAVPFRPRAKHVASGSPAPASAAGPHPRHGRPGARGQPIPRTGASPTIATAAALPANVNPLPASLLHWFERRSLELDQIFPPAPPAAAEAFLRLAPLHYGWDRSDSQFVDAGVFSVEARPLGFHSLSSHTSFPAVSKQRVYGSPASRPGGPPAQGPNAGARAPVVAGHLDAGPSGGSACQVAMCPWPPGPALDRTCSASDRCSGGPPAVQSSKPVPGGPGSNSTPRQPSPWPTGDTGHSGGAGDPSTGPVPHGRPLDGLPAAQRRVLQLVSGVGAQAWNTYGRRYLGMEVVLLRQWDPSAVLLWLIIIASAGWLVAVASAWCAAGDALLAPFAGVPSHGAPALDSDRRRFAASLRPFGAGLMPLGVARDLALAGMESQFAAHLREEEERRLGAVRRAFLRPAVAASPADGEPAVRLPGPGGPGQLAASAALDSPPCSPLAVSDGLLAAAPGRAGRLSISLPSAGQPEGGARRQDDADGSDVAPFMSNDVSSTLDAMSPQLATPCLGACIADVLCQ</sequence>
<feature type="compositionally biased region" description="Low complexity" evidence="1">
    <location>
        <begin position="450"/>
        <end position="465"/>
    </location>
</feature>
<keyword evidence="2" id="KW-0732">Signal</keyword>
<evidence type="ECO:0000313" key="4">
    <source>
        <dbReference type="Proteomes" id="UP000030693"/>
    </source>
</evidence>
<name>A0A058ZCV2_FONAL</name>
<dbReference type="EMBL" id="KB932202">
    <property type="protein sequence ID" value="KCV72240.1"/>
    <property type="molecule type" value="Genomic_DNA"/>
</dbReference>
<feature type="signal peptide" evidence="2">
    <location>
        <begin position="1"/>
        <end position="28"/>
    </location>
</feature>
<feature type="compositionally biased region" description="Gly residues" evidence="1">
    <location>
        <begin position="229"/>
        <end position="241"/>
    </location>
</feature>
<feature type="region of interest" description="Disordered" evidence="1">
    <location>
        <begin position="1043"/>
        <end position="1071"/>
    </location>
</feature>
<gene>
    <name evidence="3" type="ORF">H696_01640</name>
</gene>
<organism evidence="3">
    <name type="scientific">Fonticula alba</name>
    <name type="common">Slime mold</name>
    <dbReference type="NCBI Taxonomy" id="691883"/>
    <lineage>
        <taxon>Eukaryota</taxon>
        <taxon>Rotosphaerida</taxon>
        <taxon>Fonticulaceae</taxon>
        <taxon>Fonticula</taxon>
    </lineage>
</organism>
<feature type="region of interest" description="Disordered" evidence="1">
    <location>
        <begin position="597"/>
        <end position="631"/>
    </location>
</feature>
<dbReference type="AlphaFoldDB" id="A0A058ZCV2"/>
<dbReference type="Proteomes" id="UP000030693">
    <property type="component" value="Unassembled WGS sequence"/>
</dbReference>
<feature type="region of interest" description="Disordered" evidence="1">
    <location>
        <begin position="723"/>
        <end position="755"/>
    </location>
</feature>
<feature type="region of interest" description="Disordered" evidence="1">
    <location>
        <begin position="781"/>
        <end position="844"/>
    </location>
</feature>
<feature type="compositionally biased region" description="Low complexity" evidence="1">
    <location>
        <begin position="599"/>
        <end position="611"/>
    </location>
</feature>
<feature type="chain" id="PRO_5001566834" evidence="2">
    <location>
        <begin position="29"/>
        <end position="1101"/>
    </location>
</feature>